<evidence type="ECO:0000313" key="3">
    <source>
        <dbReference type="EMBL" id="AHZ12831.1"/>
    </source>
</evidence>
<comment type="subcellular location">
    <subcellularLocation>
        <location evidence="1">Virion</location>
    </subcellularLocation>
</comment>
<accession>A0A024B5H0</accession>
<sequence>MQGNERIQDKNEKEKAYAPYLDGASVSTDNGPILSVFALQEIMQKIRQNQSDMAAHAPDVDGAIPEVMTIISGIKGLLEEKDYKVINAPPNSFRTIPMQSTEYVLQVNTFYERMSEIGGPVDETDPIGFYALILEKLKFLKSEGAFILQGIATKDYRGAEIADPEIIGVSFQNALSHLAAIDRQIIQDTLNGMIIENGLVADRNVDVFRAAMSDPIYRIHNVLQGYIEGIQYGELRESVNWLMRLGLRKRIEFANDFLTDFRRADTIWIISQRLPINANVIWNVPRCHIANLITNVALCLPTGEYLMPNPRINSITITQRITQTNPFSIISGLTPTAVQMNDVRKIYLALMFPNQIILDIKPDSSHAVDPVLRMVAGVLGHVMFTYGPIMTNITPTMAELLDAALSDYLLYMYNNRIPINYGPTGQPLDFRIGARNQYDCNAFRADPQTGRGYNGWGVVDVQRVQPSPYDHVQRVIRYCDIDSREIIDPRTYGMNMTYPIFREMLRMLVAAGKDQEAAYLRQMLPFHMIRFARINQIINEDLLSAFSLPDQNFDVVLHNLIQGNFGETDPVILEVSWASIWFAFVRRFEPIARSDLLEAAPLIEARYAAELSTMQMDVQQLRMMRARVPDTVINATPSQCWKAVLKNAPEPIKNLMNLSHSFSFVNVRDIVRWSQQRDIQESLAYVLNREAWAIANDFEDLMLVDHVYIQRTMLPEPRLDDINEFRRQGFFHTNMIDGAPPIGDVTHYTYAIANLQANMGQFRAAIRRTLDDNGWIQFGGMLRNIKIKFFDSRPPDEILTAMPYVYTEEERDGVRMVAFKYATTATAYFLLYNVEYSNTPDTLITVNPTFTMTKIHMRKKIVRRVRAPDVLSQVNKRLVAYKGKMRLMDVTKCLKTGVQLARPTI</sequence>
<evidence type="ECO:0000256" key="2">
    <source>
        <dbReference type="ARBA" id="ARBA00022844"/>
    </source>
</evidence>
<dbReference type="InterPro" id="IPR002614">
    <property type="entry name" value="Inner_layer_core_VP3_Orbivir"/>
</dbReference>
<dbReference type="InterPro" id="IPR016029">
    <property type="entry name" value="Inner_layer_core_VP3_Reovir"/>
</dbReference>
<evidence type="ECO:0000256" key="1">
    <source>
        <dbReference type="ARBA" id="ARBA00004328"/>
    </source>
</evidence>
<reference evidence="3" key="1">
    <citation type="journal article" date="2014" name="PLoS ONE">
        <title>Real time rt-PCR assays for detection and typing of african horse sickness virus.</title>
        <authorList>
            <person name="Bachanek-Bankowska K."/>
            <person name="Maan S."/>
            <person name="Castillo-Olivares J."/>
            <person name="Manning N.M."/>
            <person name="Maan N.S."/>
            <person name="Potgieter A.C."/>
            <person name="Di Nardo A."/>
            <person name="Sutton G."/>
            <person name="Batten C."/>
            <person name="Mertens P.P."/>
        </authorList>
    </citation>
    <scope>NUCLEOTIDE SEQUENCE</scope>
    <source>
        <strain evidence="3">RSArrah/06*</strain>
    </source>
</reference>
<keyword evidence="2" id="KW-0946">Virion</keyword>
<dbReference type="Pfam" id="PF01700">
    <property type="entry name" value="Orbi_VP3"/>
    <property type="match status" value="1"/>
</dbReference>
<dbReference type="GO" id="GO:0044423">
    <property type="term" value="C:virion component"/>
    <property type="evidence" value="ECO:0007669"/>
    <property type="project" value="UniProtKB-KW"/>
</dbReference>
<dbReference type="SUPFAM" id="SSF56831">
    <property type="entry name" value="Reovirus inner layer core protein p3"/>
    <property type="match status" value="1"/>
</dbReference>
<dbReference type="EMBL" id="KF446261">
    <property type="protein sequence ID" value="AHZ12831.1"/>
    <property type="molecule type" value="Genomic_RNA"/>
</dbReference>
<name>A0A024B5H0_AHSV</name>
<dbReference type="GO" id="GO:0005198">
    <property type="term" value="F:structural molecule activity"/>
    <property type="evidence" value="ECO:0007669"/>
    <property type="project" value="InterPro"/>
</dbReference>
<proteinExistence type="predicted"/>
<organism evidence="3">
    <name type="scientific">African horse sickness virus</name>
    <name type="common">AHSV</name>
    <name type="synonym">Orbivirus alphaequi</name>
    <dbReference type="NCBI Taxonomy" id="40050"/>
    <lineage>
        <taxon>Viruses</taxon>
        <taxon>Riboviria</taxon>
        <taxon>Orthornavirae</taxon>
        <taxon>Duplornaviricota</taxon>
        <taxon>Resentoviricetes</taxon>
        <taxon>Reovirales</taxon>
        <taxon>Sedoreoviridae</taxon>
        <taxon>Orbivirus</taxon>
    </lineage>
</organism>
<protein>
    <submittedName>
        <fullName evidence="3">VP3</fullName>
    </submittedName>
</protein>